<evidence type="ECO:0000256" key="1">
    <source>
        <dbReference type="SAM" id="MobiDB-lite"/>
    </source>
</evidence>
<accession>A0AAN9JPF4</accession>
<dbReference type="EMBL" id="JAYKXN010000003">
    <property type="protein sequence ID" value="KAK7301831.1"/>
    <property type="molecule type" value="Genomic_DNA"/>
</dbReference>
<reference evidence="2 3" key="1">
    <citation type="submission" date="2024-01" db="EMBL/GenBank/DDBJ databases">
        <title>The genomes of 5 underutilized Papilionoideae crops provide insights into root nodulation and disease resistance.</title>
        <authorList>
            <person name="Yuan L."/>
        </authorList>
    </citation>
    <scope>NUCLEOTIDE SEQUENCE [LARGE SCALE GENOMIC DNA]</scope>
    <source>
        <strain evidence="2">LY-2023</strain>
        <tissue evidence="2">Leaf</tissue>
    </source>
</reference>
<proteinExistence type="predicted"/>
<dbReference type="Proteomes" id="UP001359559">
    <property type="component" value="Unassembled WGS sequence"/>
</dbReference>
<feature type="region of interest" description="Disordered" evidence="1">
    <location>
        <begin position="116"/>
        <end position="157"/>
    </location>
</feature>
<keyword evidence="3" id="KW-1185">Reference proteome</keyword>
<protein>
    <submittedName>
        <fullName evidence="2">Uncharacterized protein</fullName>
    </submittedName>
</protein>
<feature type="compositionally biased region" description="Polar residues" evidence="1">
    <location>
        <begin position="140"/>
        <end position="157"/>
    </location>
</feature>
<sequence length="157" mass="17413">MSDTLGGAVPCPKYGDISPKREDSRWSDVVVRMGHRSITFPIRCDANAIQTPVLTPVLGVVAVSYLVQVTRTVRPSAWKHAEASRYQFEILPMYLPPLRCETTDERVTFALESVQDKYTPPSQPSTSLAPLDISTPFAPIQSTFGADQQDSPWTDED</sequence>
<name>A0AAN9JPF4_CLITE</name>
<gene>
    <name evidence="2" type="ORF">RJT34_12707</name>
</gene>
<dbReference type="AlphaFoldDB" id="A0AAN9JPF4"/>
<comment type="caution">
    <text evidence="2">The sequence shown here is derived from an EMBL/GenBank/DDBJ whole genome shotgun (WGS) entry which is preliminary data.</text>
</comment>
<organism evidence="2 3">
    <name type="scientific">Clitoria ternatea</name>
    <name type="common">Butterfly pea</name>
    <dbReference type="NCBI Taxonomy" id="43366"/>
    <lineage>
        <taxon>Eukaryota</taxon>
        <taxon>Viridiplantae</taxon>
        <taxon>Streptophyta</taxon>
        <taxon>Embryophyta</taxon>
        <taxon>Tracheophyta</taxon>
        <taxon>Spermatophyta</taxon>
        <taxon>Magnoliopsida</taxon>
        <taxon>eudicotyledons</taxon>
        <taxon>Gunneridae</taxon>
        <taxon>Pentapetalae</taxon>
        <taxon>rosids</taxon>
        <taxon>fabids</taxon>
        <taxon>Fabales</taxon>
        <taxon>Fabaceae</taxon>
        <taxon>Papilionoideae</taxon>
        <taxon>50 kb inversion clade</taxon>
        <taxon>NPAAA clade</taxon>
        <taxon>indigoferoid/millettioid clade</taxon>
        <taxon>Phaseoleae</taxon>
        <taxon>Clitoria</taxon>
    </lineage>
</organism>
<evidence type="ECO:0000313" key="3">
    <source>
        <dbReference type="Proteomes" id="UP001359559"/>
    </source>
</evidence>
<evidence type="ECO:0000313" key="2">
    <source>
        <dbReference type="EMBL" id="KAK7301831.1"/>
    </source>
</evidence>